<evidence type="ECO:0000259" key="4">
    <source>
        <dbReference type="SMART" id="SM00822"/>
    </source>
</evidence>
<dbReference type="OrthoDB" id="9775296at2"/>
<dbReference type="PRINTS" id="PR00081">
    <property type="entry name" value="GDHRDH"/>
</dbReference>
<dbReference type="InterPro" id="IPR036291">
    <property type="entry name" value="NAD(P)-bd_dom_sf"/>
</dbReference>
<dbReference type="CDD" id="cd05374">
    <property type="entry name" value="17beta-HSD-like_SDR_c"/>
    <property type="match status" value="1"/>
</dbReference>
<feature type="domain" description="Ketoreductase" evidence="4">
    <location>
        <begin position="9"/>
        <end position="180"/>
    </location>
</feature>
<dbReference type="InterPro" id="IPR051911">
    <property type="entry name" value="SDR_oxidoreductase"/>
</dbReference>
<evidence type="ECO:0000256" key="3">
    <source>
        <dbReference type="RuleBase" id="RU000363"/>
    </source>
</evidence>
<evidence type="ECO:0000313" key="6">
    <source>
        <dbReference type="Proteomes" id="UP000217265"/>
    </source>
</evidence>
<keyword evidence="2" id="KW-0560">Oxidoreductase</keyword>
<proteinExistence type="inferred from homology"/>
<dbReference type="SMART" id="SM00822">
    <property type="entry name" value="PKS_KR"/>
    <property type="match status" value="1"/>
</dbReference>
<dbReference type="PRINTS" id="PR00080">
    <property type="entry name" value="SDRFAMILY"/>
</dbReference>
<gene>
    <name evidence="5" type="ORF">CMV30_06635</name>
</gene>
<dbReference type="PANTHER" id="PTHR43976:SF16">
    <property type="entry name" value="SHORT-CHAIN DEHYDROGENASE_REDUCTASE FAMILY PROTEIN"/>
    <property type="match status" value="1"/>
</dbReference>
<organism evidence="5 6">
    <name type="scientific">Nibricoccus aquaticus</name>
    <dbReference type="NCBI Taxonomy" id="2576891"/>
    <lineage>
        <taxon>Bacteria</taxon>
        <taxon>Pseudomonadati</taxon>
        <taxon>Verrucomicrobiota</taxon>
        <taxon>Opitutia</taxon>
        <taxon>Opitutales</taxon>
        <taxon>Opitutaceae</taxon>
        <taxon>Nibricoccus</taxon>
    </lineage>
</organism>
<evidence type="ECO:0000256" key="1">
    <source>
        <dbReference type="ARBA" id="ARBA00006484"/>
    </source>
</evidence>
<dbReference type="EMBL" id="CP023344">
    <property type="protein sequence ID" value="ATC63653.1"/>
    <property type="molecule type" value="Genomic_DNA"/>
</dbReference>
<accession>A0A290Q5E1</accession>
<evidence type="ECO:0000256" key="2">
    <source>
        <dbReference type="ARBA" id="ARBA00023002"/>
    </source>
</evidence>
<dbReference type="Pfam" id="PF00106">
    <property type="entry name" value="adh_short"/>
    <property type="match status" value="1"/>
</dbReference>
<sequence>MPASILKNKTALVTGASSGIGREIAQLLAERGARVFGTARNPQSATPIPGVEMIAMDVTDDASVAGAVRSIVQKAGPIHFVVNNAGYGLTGAVEETSLAEARQQFETNFFGTLRVTNAVLPEMRRAGFGRFANISSVVGFLPAPFMSMYSASKHAMEGYTESLDHEVRRFGVRALLIEPSFTKSNISHSGKDAELRLDDYSVQRDLILQATRNGIATGDDPRLVAETVFTALTASSPRLRYPVGKGVTLSRLRRFLPAGVFDRAIRKQFQLN</sequence>
<comment type="similarity">
    <text evidence="1 3">Belongs to the short-chain dehydrogenases/reductases (SDR) family.</text>
</comment>
<dbReference type="KEGG" id="vbh:CMV30_06635"/>
<name>A0A290Q5E1_9BACT</name>
<dbReference type="SUPFAM" id="SSF51735">
    <property type="entry name" value="NAD(P)-binding Rossmann-fold domains"/>
    <property type="match status" value="1"/>
</dbReference>
<dbReference type="InterPro" id="IPR057326">
    <property type="entry name" value="KR_dom"/>
</dbReference>
<dbReference type="NCBIfam" id="NF004823">
    <property type="entry name" value="PRK06179.1"/>
    <property type="match status" value="1"/>
</dbReference>
<protein>
    <submittedName>
        <fullName evidence="5">Short-chain dehydrogenase/reductase</fullName>
    </submittedName>
</protein>
<dbReference type="InterPro" id="IPR002347">
    <property type="entry name" value="SDR_fam"/>
</dbReference>
<dbReference type="AlphaFoldDB" id="A0A290Q5E1"/>
<dbReference type="Gene3D" id="3.40.50.720">
    <property type="entry name" value="NAD(P)-binding Rossmann-like Domain"/>
    <property type="match status" value="1"/>
</dbReference>
<reference evidence="5 6" key="1">
    <citation type="submission" date="2017-09" db="EMBL/GenBank/DDBJ databases">
        <title>Complete genome sequence of Verrucomicrobial strain HZ-65, isolated from freshwater.</title>
        <authorList>
            <person name="Choi A."/>
        </authorList>
    </citation>
    <scope>NUCLEOTIDE SEQUENCE [LARGE SCALE GENOMIC DNA]</scope>
    <source>
        <strain evidence="5 6">HZ-65</strain>
    </source>
</reference>
<dbReference type="PANTHER" id="PTHR43976">
    <property type="entry name" value="SHORT CHAIN DEHYDROGENASE"/>
    <property type="match status" value="1"/>
</dbReference>
<keyword evidence="6" id="KW-1185">Reference proteome</keyword>
<dbReference type="RefSeq" id="WP_096055285.1">
    <property type="nucleotide sequence ID" value="NZ_CP023344.1"/>
</dbReference>
<dbReference type="Proteomes" id="UP000217265">
    <property type="component" value="Chromosome"/>
</dbReference>
<dbReference type="GO" id="GO:0016491">
    <property type="term" value="F:oxidoreductase activity"/>
    <property type="evidence" value="ECO:0007669"/>
    <property type="project" value="UniProtKB-KW"/>
</dbReference>
<evidence type="ECO:0000313" key="5">
    <source>
        <dbReference type="EMBL" id="ATC63653.1"/>
    </source>
</evidence>